<protein>
    <submittedName>
        <fullName evidence="1">Uncharacterized protein</fullName>
    </submittedName>
</protein>
<gene>
    <name evidence="1" type="ORF">E5331_17965</name>
</gene>
<organism evidence="1 2">
    <name type="scientific">Lepagella muris</name>
    <dbReference type="NCBI Taxonomy" id="3032870"/>
    <lineage>
        <taxon>Bacteria</taxon>
        <taxon>Pseudomonadati</taxon>
        <taxon>Bacteroidota</taxon>
        <taxon>Bacteroidia</taxon>
        <taxon>Bacteroidales</taxon>
        <taxon>Muribaculaceae</taxon>
        <taxon>Lepagella</taxon>
    </lineage>
</organism>
<comment type="caution">
    <text evidence="1">The sequence shown here is derived from an EMBL/GenBank/DDBJ whole genome shotgun (WGS) entry which is preliminary data.</text>
</comment>
<reference evidence="1" key="1">
    <citation type="submission" date="2019-04" db="EMBL/GenBank/DDBJ databases">
        <title>Microbes associate with the intestines of laboratory mice.</title>
        <authorList>
            <person name="Navarre W."/>
            <person name="Wong E."/>
            <person name="Huang K."/>
            <person name="Tropini C."/>
            <person name="Ng K."/>
            <person name="Yu B."/>
        </authorList>
    </citation>
    <scope>NUCLEOTIDE SEQUENCE</scope>
    <source>
        <strain evidence="1">NM04_E33</strain>
    </source>
</reference>
<dbReference type="Proteomes" id="UP000306319">
    <property type="component" value="Unassembled WGS sequence"/>
</dbReference>
<name>A0AC61RCX9_9BACT</name>
<accession>A0AC61RCX9</accession>
<sequence>MKTEKWMPTATLAVLLVAATSCDDWGKQDPPAGNQVVPTLENVASFDFEPVEGAEGLSAFKLFTNTPGTLPPTIVEDEFKGNVLELNNGFMTISNPLAKVTLQKGASFTFWMMQPIVTEADEEGNEIAMPQNLDGSLLRFENETGNGSFSLNANGGFVYEAADGEWIENDPSQITTGYLKPGEWHYVAVVISNDGYEWYVDGDRKVSKIVDNFDCSKIVKFVNNVPTMSVGGADNSSRWLIDDLKVYRNIVTAKETARPNVNNGGGDEGPDLSTWVLLGAEDNSTGFWSTWSDYVNLTGDGTIHYDFYNYNTGKTDNWCNWALVLTTGAERGGDGYAEYLYLRADAFGWGSNYNGENIKHDFDWGTFMSEMDGAFVSLDITRVGTDVNVTALVTAESGVQRNYSIKVEGVESDVLGTFLTCEGSHLLINPETVFVGKTYKPGEMVTGLTDCSTPWWSAHSPNNKFEGNFKNWGVEFVNHTLGNGGNWNNWLLVCSNGPWVGEDGYAENFVLRSDAFGWGASFDGGNTTMEQTFDWDNYVADMKDAKVKILFNYNNGKLDMLCRQTTADGRQMPDYKFSAKELTSPIGLFFTCELAWLEFSKVGYYPWANAQ</sequence>
<evidence type="ECO:0000313" key="1">
    <source>
        <dbReference type="EMBL" id="TGY76507.1"/>
    </source>
</evidence>
<keyword evidence="2" id="KW-1185">Reference proteome</keyword>
<proteinExistence type="predicted"/>
<dbReference type="EMBL" id="SRYB01000039">
    <property type="protein sequence ID" value="TGY76507.1"/>
    <property type="molecule type" value="Genomic_DNA"/>
</dbReference>
<evidence type="ECO:0000313" key="2">
    <source>
        <dbReference type="Proteomes" id="UP000306319"/>
    </source>
</evidence>